<dbReference type="Gene3D" id="2.60.450.10">
    <property type="entry name" value="Lipopolysaccharide (LPS) transport protein A like domain"/>
    <property type="match status" value="1"/>
</dbReference>
<dbReference type="GO" id="GO:0005886">
    <property type="term" value="C:plasma membrane"/>
    <property type="evidence" value="ECO:0007669"/>
    <property type="project" value="InterPro"/>
</dbReference>
<protein>
    <recommendedName>
        <fullName evidence="9">LPS export ABC transporter periplasmic protein LptC</fullName>
    </recommendedName>
</protein>
<evidence type="ECO:0000256" key="2">
    <source>
        <dbReference type="ARBA" id="ARBA00022519"/>
    </source>
</evidence>
<accession>E1QL58</accession>
<evidence type="ECO:0000256" key="6">
    <source>
        <dbReference type="SAM" id="Phobius"/>
    </source>
</evidence>
<evidence type="ECO:0000256" key="5">
    <source>
        <dbReference type="ARBA" id="ARBA00023136"/>
    </source>
</evidence>
<evidence type="ECO:0000256" key="4">
    <source>
        <dbReference type="ARBA" id="ARBA00022989"/>
    </source>
</evidence>
<keyword evidence="4 6" id="KW-1133">Transmembrane helix</keyword>
<dbReference type="PANTHER" id="PTHR37481:SF1">
    <property type="entry name" value="LIPOPOLYSACCHARIDE EXPORT SYSTEM PROTEIN LPTC"/>
    <property type="match status" value="1"/>
</dbReference>
<keyword evidence="2" id="KW-0997">Cell inner membrane</keyword>
<dbReference type="InterPro" id="IPR010664">
    <property type="entry name" value="LipoPS_assembly_LptC-rel"/>
</dbReference>
<dbReference type="GO" id="GO:0030288">
    <property type="term" value="C:outer membrane-bounded periplasmic space"/>
    <property type="evidence" value="ECO:0007669"/>
    <property type="project" value="TreeGrafter"/>
</dbReference>
<dbReference type="KEGG" id="dbr:Deba_1958"/>
<dbReference type="eggNOG" id="COG5375">
    <property type="taxonomic scope" value="Bacteria"/>
</dbReference>
<dbReference type="STRING" id="644282.Deba_1958"/>
<organism evidence="7 8">
    <name type="scientific">Desulfarculus baarsii (strain ATCC 33931 / DSM 2075 / LMG 7858 / VKM B-1802 / 2st14)</name>
    <dbReference type="NCBI Taxonomy" id="644282"/>
    <lineage>
        <taxon>Bacteria</taxon>
        <taxon>Pseudomonadati</taxon>
        <taxon>Thermodesulfobacteriota</taxon>
        <taxon>Desulfarculia</taxon>
        <taxon>Desulfarculales</taxon>
        <taxon>Desulfarculaceae</taxon>
        <taxon>Desulfarculus</taxon>
    </lineage>
</organism>
<keyword evidence="5 6" id="KW-0472">Membrane</keyword>
<evidence type="ECO:0008006" key="9">
    <source>
        <dbReference type="Google" id="ProtNLM"/>
    </source>
</evidence>
<dbReference type="PANTHER" id="PTHR37481">
    <property type="entry name" value="LIPOPOLYSACCHARIDE EXPORT SYSTEM PROTEIN LPTC"/>
    <property type="match status" value="1"/>
</dbReference>
<feature type="transmembrane region" description="Helical" evidence="6">
    <location>
        <begin position="72"/>
        <end position="91"/>
    </location>
</feature>
<dbReference type="EMBL" id="CP002085">
    <property type="protein sequence ID" value="ADK85323.1"/>
    <property type="molecule type" value="Genomic_DNA"/>
</dbReference>
<gene>
    <name evidence="7" type="ordered locus">Deba_1958</name>
</gene>
<evidence type="ECO:0000313" key="7">
    <source>
        <dbReference type="EMBL" id="ADK85323.1"/>
    </source>
</evidence>
<evidence type="ECO:0000256" key="1">
    <source>
        <dbReference type="ARBA" id="ARBA00022475"/>
    </source>
</evidence>
<keyword evidence="8" id="KW-1185">Reference proteome</keyword>
<dbReference type="GO" id="GO:0015221">
    <property type="term" value="F:lipopolysaccharide transmembrane transporter activity"/>
    <property type="evidence" value="ECO:0007669"/>
    <property type="project" value="InterPro"/>
</dbReference>
<proteinExistence type="predicted"/>
<evidence type="ECO:0000256" key="3">
    <source>
        <dbReference type="ARBA" id="ARBA00022692"/>
    </source>
</evidence>
<dbReference type="Pfam" id="PF06835">
    <property type="entry name" value="LptC"/>
    <property type="match status" value="1"/>
</dbReference>
<dbReference type="GO" id="GO:0017089">
    <property type="term" value="F:glycolipid transfer activity"/>
    <property type="evidence" value="ECO:0007669"/>
    <property type="project" value="TreeGrafter"/>
</dbReference>
<dbReference type="Proteomes" id="UP000009047">
    <property type="component" value="Chromosome"/>
</dbReference>
<sequence length="264" mass="28640">MSPAGRDGLARGAAPALAIVADQPRMQEFCLYRDERAGYTLEGLATAHKRQQSSAGKRLDRRRTTILRRSQLIIIATLSAIILGVAVAVFVHEPARLPVFDDEGGSPLLAADGQPRMRGVTYTHVENGVRKWSLTASGAKQNPEAESFTLADVRLEFFPKGGGKVTIRGNTGRYERGKRTIMLEGDVVATTHDGIRLVTDNLAYNDVDQTVDTDAPVHISGVDFDLKAKGMRVFVPQDKVVFKKDVVSNFIPSGEGPPPGVTMD</sequence>
<dbReference type="InterPro" id="IPR052363">
    <property type="entry name" value="LPS_export_LptC"/>
</dbReference>
<keyword evidence="1" id="KW-1003">Cell membrane</keyword>
<dbReference type="NCBIfam" id="TIGR04409">
    <property type="entry name" value="LptC_YrbK"/>
    <property type="match status" value="1"/>
</dbReference>
<name>E1QL58_DESB2</name>
<evidence type="ECO:0000313" key="8">
    <source>
        <dbReference type="Proteomes" id="UP000009047"/>
    </source>
</evidence>
<dbReference type="AlphaFoldDB" id="E1QL58"/>
<dbReference type="HOGENOM" id="CLU_1052618_0_0_7"/>
<keyword evidence="3 6" id="KW-0812">Transmembrane</keyword>
<reference evidence="7 8" key="1">
    <citation type="journal article" date="2010" name="Stand. Genomic Sci.">
        <title>Complete genome sequence of Desulfarculus baarsii type strain (2st14).</title>
        <authorList>
            <person name="Sun H."/>
            <person name="Spring S."/>
            <person name="Lapidus A."/>
            <person name="Davenport K."/>
            <person name="Del Rio T.G."/>
            <person name="Tice H."/>
            <person name="Nolan M."/>
            <person name="Copeland A."/>
            <person name="Cheng J.F."/>
            <person name="Lucas S."/>
            <person name="Tapia R."/>
            <person name="Goodwin L."/>
            <person name="Pitluck S."/>
            <person name="Ivanova N."/>
            <person name="Pagani I."/>
            <person name="Mavromatis K."/>
            <person name="Ovchinnikova G."/>
            <person name="Pati A."/>
            <person name="Chen A."/>
            <person name="Palaniappan K."/>
            <person name="Hauser L."/>
            <person name="Chang Y.J."/>
            <person name="Jeffries C.D."/>
            <person name="Detter J.C."/>
            <person name="Han C."/>
            <person name="Rohde M."/>
            <person name="Brambilla E."/>
            <person name="Goker M."/>
            <person name="Woyke T."/>
            <person name="Bristow J."/>
            <person name="Eisen J.A."/>
            <person name="Markowitz V."/>
            <person name="Hugenholtz P."/>
            <person name="Kyrpides N.C."/>
            <person name="Klenk H.P."/>
            <person name="Land M."/>
        </authorList>
    </citation>
    <scope>NUCLEOTIDE SEQUENCE [LARGE SCALE GENOMIC DNA]</scope>
    <source>
        <strain evidence="8">ATCC 33931 / DSM 2075 / LMG 7858 / VKM B-1802 / 2st14</strain>
    </source>
</reference>
<dbReference type="InterPro" id="IPR026265">
    <property type="entry name" value="LptC"/>
</dbReference>